<dbReference type="Proteomes" id="UP000721954">
    <property type="component" value="Unassembled WGS sequence"/>
</dbReference>
<organism evidence="2 3">
    <name type="scientific">Streptomyces smyrnaeus</name>
    <dbReference type="NCBI Taxonomy" id="1387713"/>
    <lineage>
        <taxon>Bacteria</taxon>
        <taxon>Bacillati</taxon>
        <taxon>Actinomycetota</taxon>
        <taxon>Actinomycetes</taxon>
        <taxon>Kitasatosporales</taxon>
        <taxon>Streptomycetaceae</taxon>
        <taxon>Streptomyces</taxon>
    </lineage>
</organism>
<dbReference type="RefSeq" id="WP_209210270.1">
    <property type="nucleotide sequence ID" value="NZ_JAFFZM010000004.1"/>
</dbReference>
<evidence type="ECO:0000259" key="1">
    <source>
        <dbReference type="Pfam" id="PF19834"/>
    </source>
</evidence>
<sequence>MPHPPGKPPGCRPYRVTDSAGYLAGLWSIERTVIDRRTEMEGSFRGSAEFRAADAAGAAGAPEGALLHREEGQLTWGGRTYPATRVLRLLPRPDGTAEVTFADGRHFHELDLRSGDWSVVHPCAADRYEGRFTVCSPDEWHLQWRITGPAKDQLLQSVYRRRVP</sequence>
<gene>
    <name evidence="2" type="ORF">JW613_09555</name>
</gene>
<evidence type="ECO:0000313" key="3">
    <source>
        <dbReference type="Proteomes" id="UP000721954"/>
    </source>
</evidence>
<accession>A0ABS3XTB1</accession>
<proteinExistence type="predicted"/>
<keyword evidence="3" id="KW-1185">Reference proteome</keyword>
<evidence type="ECO:0000313" key="2">
    <source>
        <dbReference type="EMBL" id="MBO8198550.1"/>
    </source>
</evidence>
<comment type="caution">
    <text evidence="2">The sequence shown here is derived from an EMBL/GenBank/DDBJ whole genome shotgun (WGS) entry which is preliminary data.</text>
</comment>
<dbReference type="EMBL" id="JAFFZM010000004">
    <property type="protein sequence ID" value="MBO8198550.1"/>
    <property type="molecule type" value="Genomic_DNA"/>
</dbReference>
<dbReference type="InterPro" id="IPR045632">
    <property type="entry name" value="DUF6314"/>
</dbReference>
<name>A0ABS3XTB1_9ACTN</name>
<feature type="domain" description="DUF6314" evidence="1">
    <location>
        <begin position="23"/>
        <end position="161"/>
    </location>
</feature>
<protein>
    <recommendedName>
        <fullName evidence="1">DUF6314 domain-containing protein</fullName>
    </recommendedName>
</protein>
<dbReference type="GeneID" id="96258851"/>
<reference evidence="2 3" key="1">
    <citation type="submission" date="2021-02" db="EMBL/GenBank/DDBJ databases">
        <title>Streptomyces spirodelae sp. nov., isolated from duckweed.</title>
        <authorList>
            <person name="Saimee Y."/>
            <person name="Duangmal K."/>
        </authorList>
    </citation>
    <scope>NUCLEOTIDE SEQUENCE [LARGE SCALE GENOMIC DNA]</scope>
    <source>
        <strain evidence="2 3">DSM 42105</strain>
    </source>
</reference>
<dbReference type="Pfam" id="PF19834">
    <property type="entry name" value="DUF6314"/>
    <property type="match status" value="1"/>
</dbReference>